<sequence>MKALIIDDELHNIENLQILLQQYCPDVTVVGTATAIEIAVTLANEQSPDLVFLDIQMGETTGFDFLKLLPKKEFEVIFITAYDKYGIDAIKFAALDYLLKPVAIADLVLAVNKAREKLKIKEKSKQLDFLLSHVRNSDREGARIALPQLHEIRYVLVSDIVRCEADNSYTFFHLANGERVLVSRSLKEYDDLLKPSGFLRTHQSHLVNAIHIKSWVKEDGGLLVLTNGDKVPVSRPNKEAVKMALNRSLR</sequence>
<keyword evidence="5" id="KW-1185">Reference proteome</keyword>
<organism evidence="4 5">
    <name type="scientific">Mucilaginibacter calamicampi</name>
    <dbReference type="NCBI Taxonomy" id="1302352"/>
    <lineage>
        <taxon>Bacteria</taxon>
        <taxon>Pseudomonadati</taxon>
        <taxon>Bacteroidota</taxon>
        <taxon>Sphingobacteriia</taxon>
        <taxon>Sphingobacteriales</taxon>
        <taxon>Sphingobacteriaceae</taxon>
        <taxon>Mucilaginibacter</taxon>
    </lineage>
</organism>
<gene>
    <name evidence="4" type="ORF">ACFQZS_09440</name>
</gene>
<dbReference type="InterPro" id="IPR007492">
    <property type="entry name" value="LytTR_DNA-bd_dom"/>
</dbReference>
<dbReference type="SUPFAM" id="SSF52172">
    <property type="entry name" value="CheY-like"/>
    <property type="match status" value="1"/>
</dbReference>
<dbReference type="Gene3D" id="2.40.50.1020">
    <property type="entry name" value="LytTr DNA-binding domain"/>
    <property type="match status" value="1"/>
</dbReference>
<proteinExistence type="predicted"/>
<name>A0ABW2YYR9_9SPHI</name>
<dbReference type="Pfam" id="PF00072">
    <property type="entry name" value="Response_reg"/>
    <property type="match status" value="1"/>
</dbReference>
<evidence type="ECO:0000313" key="4">
    <source>
        <dbReference type="EMBL" id="MFD0750363.1"/>
    </source>
</evidence>
<dbReference type="PROSITE" id="PS50110">
    <property type="entry name" value="RESPONSE_REGULATORY"/>
    <property type="match status" value="1"/>
</dbReference>
<dbReference type="RefSeq" id="WP_377099557.1">
    <property type="nucleotide sequence ID" value="NZ_JBHTHU010000005.1"/>
</dbReference>
<feature type="domain" description="Response regulatory" evidence="2">
    <location>
        <begin position="2"/>
        <end position="115"/>
    </location>
</feature>
<dbReference type="PANTHER" id="PTHR37299:SF1">
    <property type="entry name" value="STAGE 0 SPORULATION PROTEIN A HOMOLOG"/>
    <property type="match status" value="1"/>
</dbReference>
<accession>A0ABW2YYR9</accession>
<evidence type="ECO:0000313" key="5">
    <source>
        <dbReference type="Proteomes" id="UP001596958"/>
    </source>
</evidence>
<evidence type="ECO:0000259" key="3">
    <source>
        <dbReference type="PROSITE" id="PS50930"/>
    </source>
</evidence>
<dbReference type="InterPro" id="IPR046947">
    <property type="entry name" value="LytR-like"/>
</dbReference>
<evidence type="ECO:0000259" key="2">
    <source>
        <dbReference type="PROSITE" id="PS50110"/>
    </source>
</evidence>
<feature type="domain" description="HTH LytTR-type" evidence="3">
    <location>
        <begin position="144"/>
        <end position="247"/>
    </location>
</feature>
<dbReference type="Pfam" id="PF04397">
    <property type="entry name" value="LytTR"/>
    <property type="match status" value="1"/>
</dbReference>
<protein>
    <submittedName>
        <fullName evidence="4">LytR/AlgR family response regulator transcription factor</fullName>
    </submittedName>
</protein>
<dbReference type="Gene3D" id="3.40.50.2300">
    <property type="match status" value="1"/>
</dbReference>
<dbReference type="Proteomes" id="UP001596958">
    <property type="component" value="Unassembled WGS sequence"/>
</dbReference>
<dbReference type="InterPro" id="IPR001789">
    <property type="entry name" value="Sig_transdc_resp-reg_receiver"/>
</dbReference>
<feature type="modified residue" description="4-aspartylphosphate" evidence="1">
    <location>
        <position position="54"/>
    </location>
</feature>
<dbReference type="PROSITE" id="PS50930">
    <property type="entry name" value="HTH_LYTTR"/>
    <property type="match status" value="1"/>
</dbReference>
<reference evidence="5" key="1">
    <citation type="journal article" date="2019" name="Int. J. Syst. Evol. Microbiol.">
        <title>The Global Catalogue of Microorganisms (GCM) 10K type strain sequencing project: providing services to taxonomists for standard genome sequencing and annotation.</title>
        <authorList>
            <consortium name="The Broad Institute Genomics Platform"/>
            <consortium name="The Broad Institute Genome Sequencing Center for Infectious Disease"/>
            <person name="Wu L."/>
            <person name="Ma J."/>
        </authorList>
    </citation>
    <scope>NUCLEOTIDE SEQUENCE [LARGE SCALE GENOMIC DNA]</scope>
    <source>
        <strain evidence="5">CCUG 63418</strain>
    </source>
</reference>
<dbReference type="EMBL" id="JBHTHU010000005">
    <property type="protein sequence ID" value="MFD0750363.1"/>
    <property type="molecule type" value="Genomic_DNA"/>
</dbReference>
<comment type="caution">
    <text evidence="4">The sequence shown here is derived from an EMBL/GenBank/DDBJ whole genome shotgun (WGS) entry which is preliminary data.</text>
</comment>
<keyword evidence="1" id="KW-0597">Phosphoprotein</keyword>
<dbReference type="SMART" id="SM00850">
    <property type="entry name" value="LytTR"/>
    <property type="match status" value="1"/>
</dbReference>
<dbReference type="PANTHER" id="PTHR37299">
    <property type="entry name" value="TRANSCRIPTIONAL REGULATOR-RELATED"/>
    <property type="match status" value="1"/>
</dbReference>
<dbReference type="SMART" id="SM00448">
    <property type="entry name" value="REC"/>
    <property type="match status" value="1"/>
</dbReference>
<dbReference type="InterPro" id="IPR011006">
    <property type="entry name" value="CheY-like_superfamily"/>
</dbReference>
<evidence type="ECO:0000256" key="1">
    <source>
        <dbReference type="PROSITE-ProRule" id="PRU00169"/>
    </source>
</evidence>